<evidence type="ECO:0000313" key="6">
    <source>
        <dbReference type="Proteomes" id="UP000467840"/>
    </source>
</evidence>
<evidence type="ECO:0000259" key="4">
    <source>
        <dbReference type="PROSITE" id="PS01031"/>
    </source>
</evidence>
<evidence type="ECO:0000256" key="1">
    <source>
        <dbReference type="ARBA" id="ARBA00023016"/>
    </source>
</evidence>
<sequence length="88" mass="10454">MNDKWHRVERSTAKFLRRFRLPENAKMDQINANMEDGVLKVVVPQEQAKKSEVKPIEMVRTAVSFPGARIKLCTSRWRLYDRENFTIF</sequence>
<dbReference type="PROSITE" id="PS01031">
    <property type="entry name" value="SHSP"/>
    <property type="match status" value="1"/>
</dbReference>
<dbReference type="AlphaFoldDB" id="A0A6A6MYW2"/>
<dbReference type="InterPro" id="IPR002068">
    <property type="entry name" value="A-crystallin/Hsp20_dom"/>
</dbReference>
<dbReference type="EMBL" id="JAAGAX010000003">
    <property type="protein sequence ID" value="KAF2319001.1"/>
    <property type="molecule type" value="Genomic_DNA"/>
</dbReference>
<keyword evidence="1" id="KW-0346">Stress response</keyword>
<evidence type="ECO:0000256" key="3">
    <source>
        <dbReference type="RuleBase" id="RU003616"/>
    </source>
</evidence>
<proteinExistence type="inferred from homology"/>
<comment type="similarity">
    <text evidence="2 3">Belongs to the small heat shock protein (HSP20) family.</text>
</comment>
<dbReference type="Proteomes" id="UP000467840">
    <property type="component" value="Chromosome 10"/>
</dbReference>
<dbReference type="SUPFAM" id="SSF49764">
    <property type="entry name" value="HSP20-like chaperones"/>
    <property type="match status" value="1"/>
</dbReference>
<name>A0A6A6MYW2_HEVBR</name>
<protein>
    <recommendedName>
        <fullName evidence="4">SHSP domain-containing protein</fullName>
    </recommendedName>
</protein>
<evidence type="ECO:0000313" key="5">
    <source>
        <dbReference type="EMBL" id="KAF2319001.1"/>
    </source>
</evidence>
<dbReference type="InterPro" id="IPR008978">
    <property type="entry name" value="HSP20-like_chaperone"/>
</dbReference>
<dbReference type="Pfam" id="PF00011">
    <property type="entry name" value="HSP20"/>
    <property type="match status" value="1"/>
</dbReference>
<feature type="domain" description="SHSP" evidence="4">
    <location>
        <begin position="1"/>
        <end position="62"/>
    </location>
</feature>
<accession>A0A6A6MYW2</accession>
<keyword evidence="6" id="KW-1185">Reference proteome</keyword>
<dbReference type="Gene3D" id="2.60.40.790">
    <property type="match status" value="1"/>
</dbReference>
<evidence type="ECO:0000256" key="2">
    <source>
        <dbReference type="PROSITE-ProRule" id="PRU00285"/>
    </source>
</evidence>
<organism evidence="5 6">
    <name type="scientific">Hevea brasiliensis</name>
    <name type="common">Para rubber tree</name>
    <name type="synonym">Siphonia brasiliensis</name>
    <dbReference type="NCBI Taxonomy" id="3981"/>
    <lineage>
        <taxon>Eukaryota</taxon>
        <taxon>Viridiplantae</taxon>
        <taxon>Streptophyta</taxon>
        <taxon>Embryophyta</taxon>
        <taxon>Tracheophyta</taxon>
        <taxon>Spermatophyta</taxon>
        <taxon>Magnoliopsida</taxon>
        <taxon>eudicotyledons</taxon>
        <taxon>Gunneridae</taxon>
        <taxon>Pentapetalae</taxon>
        <taxon>rosids</taxon>
        <taxon>fabids</taxon>
        <taxon>Malpighiales</taxon>
        <taxon>Euphorbiaceae</taxon>
        <taxon>Crotonoideae</taxon>
        <taxon>Micrandreae</taxon>
        <taxon>Hevea</taxon>
    </lineage>
</organism>
<comment type="caution">
    <text evidence="5">The sequence shown here is derived from an EMBL/GenBank/DDBJ whole genome shotgun (WGS) entry which is preliminary data.</text>
</comment>
<reference evidence="5 6" key="1">
    <citation type="journal article" date="2020" name="Mol. Plant">
        <title>The Chromosome-Based Rubber Tree Genome Provides New Insights into Spurge Genome Evolution and Rubber Biosynthesis.</title>
        <authorList>
            <person name="Liu J."/>
            <person name="Shi C."/>
            <person name="Shi C.C."/>
            <person name="Li W."/>
            <person name="Zhang Q.J."/>
            <person name="Zhang Y."/>
            <person name="Li K."/>
            <person name="Lu H.F."/>
            <person name="Shi C."/>
            <person name="Zhu S.T."/>
            <person name="Xiao Z.Y."/>
            <person name="Nan H."/>
            <person name="Yue Y."/>
            <person name="Zhu X.G."/>
            <person name="Wu Y."/>
            <person name="Hong X.N."/>
            <person name="Fan G.Y."/>
            <person name="Tong Y."/>
            <person name="Zhang D."/>
            <person name="Mao C.L."/>
            <person name="Liu Y.L."/>
            <person name="Hao S.J."/>
            <person name="Liu W.Q."/>
            <person name="Lv M.Q."/>
            <person name="Zhang H.B."/>
            <person name="Liu Y."/>
            <person name="Hu-Tang G.R."/>
            <person name="Wang J.P."/>
            <person name="Wang J.H."/>
            <person name="Sun Y.H."/>
            <person name="Ni S.B."/>
            <person name="Chen W.B."/>
            <person name="Zhang X.C."/>
            <person name="Jiao Y.N."/>
            <person name="Eichler E.E."/>
            <person name="Li G.H."/>
            <person name="Liu X."/>
            <person name="Gao L.Z."/>
        </authorList>
    </citation>
    <scope>NUCLEOTIDE SEQUENCE [LARGE SCALE GENOMIC DNA]</scope>
    <source>
        <strain evidence="6">cv. GT1</strain>
        <tissue evidence="5">Leaf</tissue>
    </source>
</reference>
<gene>
    <name evidence="5" type="ORF">GH714_012387</name>
</gene>
<dbReference type="PANTHER" id="PTHR11527">
    <property type="entry name" value="HEAT-SHOCK PROTEIN 20 FAMILY MEMBER"/>
    <property type="match status" value="1"/>
</dbReference>
<dbReference type="InterPro" id="IPR031107">
    <property type="entry name" value="Small_HSP"/>
</dbReference>